<evidence type="ECO:0000256" key="6">
    <source>
        <dbReference type="ARBA" id="ARBA00038255"/>
    </source>
</evidence>
<keyword evidence="5" id="KW-0677">Repeat</keyword>
<comment type="caution">
    <text evidence="8">The sequence shown here is derived from an EMBL/GenBank/DDBJ whole genome shotgun (WGS) entry which is preliminary data.</text>
</comment>
<dbReference type="GO" id="GO:0030488">
    <property type="term" value="P:tRNA methylation"/>
    <property type="evidence" value="ECO:0007669"/>
    <property type="project" value="TreeGrafter"/>
</dbReference>
<dbReference type="InterPro" id="IPR001680">
    <property type="entry name" value="WD40_rpt"/>
</dbReference>
<comment type="subcellular location">
    <subcellularLocation>
        <location evidence="1">Cytoplasm</location>
    </subcellularLocation>
</comment>
<reference evidence="8" key="1">
    <citation type="submission" date="2018-03" db="EMBL/GenBank/DDBJ databases">
        <authorList>
            <person name="Guldener U."/>
        </authorList>
    </citation>
    <scope>NUCLEOTIDE SEQUENCE</scope>
</reference>
<sequence>MTSPAIRRAVHCPITALAFFARGKEGGDDEVERYVLVGEDTQLKVYEVQSGRLRLEVQVFRGQAIHGIRVSADNLLVWGARCVAVALIRSLEDVLAAGPSAGGVVRFEVGEARDWIHDGVLDQGRDSGVLVTLHNEVVEISWAEGRGLSFGDVLSPSRPMLYTASVRLLADGRVLVAGGTVFGEILIWTCRRGGEGKGRCRVRHVLAGHDGSIFGVDISDEIEVGAGRTLRLLASCSDDRTVRVWDISDTASEGEEKEGGDESLLHEARETGFGYNEIGSSGEGTVPEEPIAVAMGHMSRIWHARFAPLPPGRPASSTIPIYSFGEDSTAHSWDLELRNFKGLGGTSSEVTGARASPAISATLTHQTTFSNHDGKHIWSSAISSRDNGTILVATGGADGKVALIEEGQPVLDVGRSDIRDGGAPFSTMVDHETLALLDAPVKEGKNAKNRNDHLRRYVFIGEDTLLSATQSGKLLIGSFGRGSYVVGGVDRRWISR</sequence>
<evidence type="ECO:0000313" key="8">
    <source>
        <dbReference type="EMBL" id="SPO02314.1"/>
    </source>
</evidence>
<dbReference type="Proteomes" id="UP001187682">
    <property type="component" value="Unassembled WGS sequence"/>
</dbReference>
<organism evidence="8 9">
    <name type="scientific">Cephalotrichum gorgonifer</name>
    <dbReference type="NCBI Taxonomy" id="2041049"/>
    <lineage>
        <taxon>Eukaryota</taxon>
        <taxon>Fungi</taxon>
        <taxon>Dikarya</taxon>
        <taxon>Ascomycota</taxon>
        <taxon>Pezizomycotina</taxon>
        <taxon>Sordariomycetes</taxon>
        <taxon>Hypocreomycetidae</taxon>
        <taxon>Microascales</taxon>
        <taxon>Microascaceae</taxon>
        <taxon>Cephalotrichum</taxon>
    </lineage>
</organism>
<evidence type="ECO:0000256" key="5">
    <source>
        <dbReference type="ARBA" id="ARBA00022737"/>
    </source>
</evidence>
<dbReference type="InterPro" id="IPR051973">
    <property type="entry name" value="tRNA_Anticodon_Mtase-Reg"/>
</dbReference>
<dbReference type="PANTHER" id="PTHR14344:SF3">
    <property type="entry name" value="WD REPEAT-CONTAINING PROTEIN 6"/>
    <property type="match status" value="1"/>
</dbReference>
<evidence type="ECO:0000256" key="4">
    <source>
        <dbReference type="ARBA" id="ARBA00022694"/>
    </source>
</evidence>
<keyword evidence="2" id="KW-0963">Cytoplasm</keyword>
<dbReference type="Gene3D" id="2.130.10.10">
    <property type="entry name" value="YVTN repeat-like/Quinoprotein amine dehydrogenase"/>
    <property type="match status" value="1"/>
</dbReference>
<feature type="repeat" description="WD" evidence="7">
    <location>
        <begin position="206"/>
        <end position="255"/>
    </location>
</feature>
<comment type="similarity">
    <text evidence="6">Belongs to the WD repeat WDR6 family.</text>
</comment>
<keyword evidence="4" id="KW-0819">tRNA processing</keyword>
<evidence type="ECO:0000256" key="7">
    <source>
        <dbReference type="PROSITE-ProRule" id="PRU00221"/>
    </source>
</evidence>
<dbReference type="Pfam" id="PF00400">
    <property type="entry name" value="WD40"/>
    <property type="match status" value="1"/>
</dbReference>
<gene>
    <name evidence="8" type="ORF">DNG_04987</name>
</gene>
<keyword evidence="3 7" id="KW-0853">WD repeat</keyword>
<accession>A0AAE8MYY4</accession>
<keyword evidence="9" id="KW-1185">Reference proteome</keyword>
<evidence type="ECO:0000256" key="3">
    <source>
        <dbReference type="ARBA" id="ARBA00022574"/>
    </source>
</evidence>
<name>A0AAE8MYY4_9PEZI</name>
<dbReference type="InterPro" id="IPR019775">
    <property type="entry name" value="WD40_repeat_CS"/>
</dbReference>
<dbReference type="EMBL" id="ONZQ02000006">
    <property type="protein sequence ID" value="SPO02314.1"/>
    <property type="molecule type" value="Genomic_DNA"/>
</dbReference>
<dbReference type="InterPro" id="IPR015943">
    <property type="entry name" value="WD40/YVTN_repeat-like_dom_sf"/>
</dbReference>
<dbReference type="GO" id="GO:0005737">
    <property type="term" value="C:cytoplasm"/>
    <property type="evidence" value="ECO:0007669"/>
    <property type="project" value="UniProtKB-SubCell"/>
</dbReference>
<evidence type="ECO:0008006" key="10">
    <source>
        <dbReference type="Google" id="ProtNLM"/>
    </source>
</evidence>
<dbReference type="SMART" id="SM00320">
    <property type="entry name" value="WD40"/>
    <property type="match status" value="3"/>
</dbReference>
<dbReference type="PROSITE" id="PS50082">
    <property type="entry name" value="WD_REPEATS_2"/>
    <property type="match status" value="1"/>
</dbReference>
<protein>
    <recommendedName>
        <fullName evidence="10">WD40 domain-containing protein</fullName>
    </recommendedName>
</protein>
<proteinExistence type="inferred from homology"/>
<evidence type="ECO:0000256" key="1">
    <source>
        <dbReference type="ARBA" id="ARBA00004496"/>
    </source>
</evidence>
<dbReference type="InterPro" id="IPR036322">
    <property type="entry name" value="WD40_repeat_dom_sf"/>
</dbReference>
<dbReference type="PROSITE" id="PS00678">
    <property type="entry name" value="WD_REPEATS_1"/>
    <property type="match status" value="1"/>
</dbReference>
<evidence type="ECO:0000313" key="9">
    <source>
        <dbReference type="Proteomes" id="UP001187682"/>
    </source>
</evidence>
<evidence type="ECO:0000256" key="2">
    <source>
        <dbReference type="ARBA" id="ARBA00022490"/>
    </source>
</evidence>
<dbReference type="SUPFAM" id="SSF50978">
    <property type="entry name" value="WD40 repeat-like"/>
    <property type="match status" value="1"/>
</dbReference>
<dbReference type="AlphaFoldDB" id="A0AAE8MYY4"/>
<dbReference type="PANTHER" id="PTHR14344">
    <property type="entry name" value="WD REPEAT PROTEIN"/>
    <property type="match status" value="1"/>
</dbReference>